<reference evidence="2" key="1">
    <citation type="journal article" date="2023" name="Arch. Microbiol.">
        <title>Desulfoferula mesophilus gen. nov. sp. nov., a mesophilic sulfate-reducing bacterium isolated from a brackish lake sediment.</title>
        <authorList>
            <person name="Watanabe T."/>
            <person name="Yabe T."/>
            <person name="Tsuji J.M."/>
            <person name="Fukui M."/>
        </authorList>
    </citation>
    <scope>NUCLEOTIDE SEQUENCE [LARGE SCALE GENOMIC DNA]</scope>
    <source>
        <strain evidence="2">12FAK</strain>
    </source>
</reference>
<name>A0AAU9EF82_9BACT</name>
<evidence type="ECO:0000313" key="1">
    <source>
        <dbReference type="EMBL" id="BEQ15435.1"/>
    </source>
</evidence>
<dbReference type="AlphaFoldDB" id="A0AAU9EF82"/>
<dbReference type="KEGG" id="dmp:FAK_25010"/>
<keyword evidence="2" id="KW-1185">Reference proteome</keyword>
<evidence type="ECO:0000313" key="2">
    <source>
        <dbReference type="Proteomes" id="UP001366166"/>
    </source>
</evidence>
<protein>
    <submittedName>
        <fullName evidence="1">Uncharacterized protein</fullName>
    </submittedName>
</protein>
<dbReference type="EMBL" id="AP028679">
    <property type="protein sequence ID" value="BEQ15435.1"/>
    <property type="molecule type" value="Genomic_DNA"/>
</dbReference>
<proteinExistence type="predicted"/>
<sequence length="321" mass="34019">MMFKPEALDALDGGDVRLQAFSDFLAAKGHDPHDTQGSGCMCGVNNGRWDQGLVNTSMQDAQRAPITFRMDRLDVEMFTREGKAQGRPFFLKASKIASCLNSGLNKGGHRRFDHSSGMVATPGTLEPGENLLGCMCLLPEDRGKSGYVKLKVDYTPLIAAAILPGPGASQQTGSGKSDLKQIVNIGPLEKGEARYFLLQAPAGATATLTLAPAQGLALFTADKWRPMQSEWKAGNLTGAGPLLIMVRALADKAQGALQLALSWNGSKIQIPAKPAPARLVSAGKPASRVFKAYMLGMGNSSVKKSSFDPGIKSPCCSGEPR</sequence>
<dbReference type="Proteomes" id="UP001366166">
    <property type="component" value="Chromosome"/>
</dbReference>
<organism evidence="1 2">
    <name type="scientific">Desulfoferula mesophila</name>
    <dbReference type="NCBI Taxonomy" id="3058419"/>
    <lineage>
        <taxon>Bacteria</taxon>
        <taxon>Pseudomonadati</taxon>
        <taxon>Thermodesulfobacteriota</taxon>
        <taxon>Desulfarculia</taxon>
        <taxon>Desulfarculales</taxon>
        <taxon>Desulfarculaceae</taxon>
        <taxon>Desulfoferula</taxon>
    </lineage>
</organism>
<accession>A0AAU9EF82</accession>
<gene>
    <name evidence="1" type="ORF">FAK_25010</name>
</gene>